<feature type="compositionally biased region" description="Basic and acidic residues" evidence="1">
    <location>
        <begin position="301"/>
        <end position="319"/>
    </location>
</feature>
<feature type="region of interest" description="Disordered" evidence="1">
    <location>
        <begin position="270"/>
        <end position="382"/>
    </location>
</feature>
<dbReference type="CTD" id="8233887"/>
<protein>
    <submittedName>
        <fullName evidence="2 3">Uncharacterized protein</fullName>
    </submittedName>
</protein>
<reference evidence="3" key="3">
    <citation type="submission" date="2021-02" db="UniProtKB">
        <authorList>
            <consortium name="EnsemblMetazoa"/>
        </authorList>
    </citation>
    <scope>IDENTIFICATION</scope>
    <source>
        <strain evidence="3">USDA</strain>
    </source>
</reference>
<organism>
    <name type="scientific">Pediculus humanus subsp. corporis</name>
    <name type="common">Body louse</name>
    <dbReference type="NCBI Taxonomy" id="121224"/>
    <lineage>
        <taxon>Eukaryota</taxon>
        <taxon>Metazoa</taxon>
        <taxon>Ecdysozoa</taxon>
        <taxon>Arthropoda</taxon>
        <taxon>Hexapoda</taxon>
        <taxon>Insecta</taxon>
        <taxon>Pterygota</taxon>
        <taxon>Neoptera</taxon>
        <taxon>Paraneoptera</taxon>
        <taxon>Psocodea</taxon>
        <taxon>Troctomorpha</taxon>
        <taxon>Phthiraptera</taxon>
        <taxon>Anoplura</taxon>
        <taxon>Pediculidae</taxon>
        <taxon>Pediculus</taxon>
    </lineage>
</organism>
<dbReference type="VEuPathDB" id="VectorBase:PHUM024050"/>
<dbReference type="HOGENOM" id="CLU_724242_0_0_1"/>
<accession>E0V9Y1</accession>
<gene>
    <name evidence="3" type="primary">8233887</name>
    <name evidence="2" type="ORF">Phum_PHUM024050</name>
</gene>
<dbReference type="RefSeq" id="XP_002422925.1">
    <property type="nucleotide sequence ID" value="XM_002422880.1"/>
</dbReference>
<evidence type="ECO:0000313" key="2">
    <source>
        <dbReference type="EMBL" id="EEB10187.1"/>
    </source>
</evidence>
<dbReference type="OrthoDB" id="6138650at2759"/>
<sequence length="382" mass="42660">MFCYILRSECSFRDKLVKSLKKTKSQSQDDDFSSESIISPLRFFTKHGEETESEGAPPFVKNFQGRGCELVGKPQPPSLNRIQQFSFKEGRIKLSEEGGTSTLETFISSADGSIDDRMQETLMTNGHLTIREPPLSSFNSQNRIDEKLIEQDESLLEDEPWGYPKSNGTIPKPDVAQCYIRETPVTSQEIITTRVCVELGVITTHQKNETTGQDVATPAIVLCSVDVEPCQSRVLEMPEVVNDSLCCTGSTGSFVLGVTGQDVENSVCSTAQSKQISPEESKTEDCSNSERTDSSSLPELENERKQPDGIEQRKVKKHDDDDDDDDNMEGMLDRISHDLDYLLNRKPNSGPRKASKPPSDSVDKRILEEDEKELQTTGLLEY</sequence>
<dbReference type="AlphaFoldDB" id="E0V9Y1"/>
<proteinExistence type="predicted"/>
<evidence type="ECO:0000256" key="1">
    <source>
        <dbReference type="SAM" id="MobiDB-lite"/>
    </source>
</evidence>
<dbReference type="EMBL" id="AAZO01000288">
    <property type="status" value="NOT_ANNOTATED_CDS"/>
    <property type="molecule type" value="Genomic_DNA"/>
</dbReference>
<dbReference type="EMBL" id="DS235000">
    <property type="protein sequence ID" value="EEB10187.1"/>
    <property type="molecule type" value="Genomic_DNA"/>
</dbReference>
<dbReference type="GeneID" id="8233887"/>
<dbReference type="InParanoid" id="E0V9Y1"/>
<evidence type="ECO:0000313" key="4">
    <source>
        <dbReference type="Proteomes" id="UP000009046"/>
    </source>
</evidence>
<feature type="compositionally biased region" description="Basic and acidic residues" evidence="1">
    <location>
        <begin position="277"/>
        <end position="293"/>
    </location>
</feature>
<dbReference type="Proteomes" id="UP000009046">
    <property type="component" value="Unassembled WGS sequence"/>
</dbReference>
<reference evidence="2" key="2">
    <citation type="submission" date="2007-04" db="EMBL/GenBank/DDBJ databases">
        <title>The genome of the human body louse.</title>
        <authorList>
            <consortium name="The Human Body Louse Genome Consortium"/>
            <person name="Kirkness E."/>
            <person name="Walenz B."/>
            <person name="Hass B."/>
            <person name="Bruggner R."/>
            <person name="Strausberg R."/>
        </authorList>
    </citation>
    <scope>NUCLEOTIDE SEQUENCE</scope>
    <source>
        <strain evidence="2">USDA</strain>
    </source>
</reference>
<dbReference type="EnsemblMetazoa" id="PHUM024050-RA">
    <property type="protein sequence ID" value="PHUM024050-PA"/>
    <property type="gene ID" value="PHUM024050"/>
</dbReference>
<dbReference type="KEGG" id="phu:Phum_PHUM024050"/>
<reference evidence="2" key="1">
    <citation type="submission" date="2007-04" db="EMBL/GenBank/DDBJ databases">
        <title>Annotation of Pediculus humanus corporis strain USDA.</title>
        <authorList>
            <person name="Kirkness E."/>
            <person name="Hannick L."/>
            <person name="Hass B."/>
            <person name="Bruggner R."/>
            <person name="Lawson D."/>
            <person name="Bidwell S."/>
            <person name="Joardar V."/>
            <person name="Caler E."/>
            <person name="Walenz B."/>
            <person name="Inman J."/>
            <person name="Schobel S."/>
            <person name="Galinsky K."/>
            <person name="Amedeo P."/>
            <person name="Strausberg R."/>
        </authorList>
    </citation>
    <scope>NUCLEOTIDE SEQUENCE</scope>
    <source>
        <strain evidence="2">USDA</strain>
    </source>
</reference>
<evidence type="ECO:0000313" key="3">
    <source>
        <dbReference type="EnsemblMetazoa" id="PHUM024050-PA"/>
    </source>
</evidence>
<name>E0V9Y1_PEDHC</name>
<feature type="compositionally biased region" description="Basic and acidic residues" evidence="1">
    <location>
        <begin position="331"/>
        <end position="340"/>
    </location>
</feature>
<keyword evidence="4" id="KW-1185">Reference proteome</keyword>